<evidence type="ECO:0000313" key="4">
    <source>
        <dbReference type="Proteomes" id="UP000274504"/>
    </source>
</evidence>
<name>A0A0R3SV06_HYMDI</name>
<dbReference type="Proteomes" id="UP000274504">
    <property type="component" value="Unassembled WGS sequence"/>
</dbReference>
<accession>A0A0R3SV06</accession>
<evidence type="ECO:0000313" key="5">
    <source>
        <dbReference type="Proteomes" id="UP000321570"/>
    </source>
</evidence>
<dbReference type="EMBL" id="UYSG01011276">
    <property type="protein sequence ID" value="VDL61688.1"/>
    <property type="molecule type" value="Genomic_DNA"/>
</dbReference>
<feature type="region of interest" description="Disordered" evidence="1">
    <location>
        <begin position="1"/>
        <end position="51"/>
    </location>
</feature>
<gene>
    <name evidence="2" type="ORF">HDID_LOCUS9370</name>
    <name evidence="3" type="ORF">WMSIL1_LOCUS8780</name>
</gene>
<dbReference type="OrthoDB" id="6278978at2759"/>
<evidence type="ECO:0000313" key="3">
    <source>
        <dbReference type="EMBL" id="VUZ49427.1"/>
    </source>
</evidence>
<protein>
    <submittedName>
        <fullName evidence="6">Protein kinase domain-containing protein</fullName>
    </submittedName>
</protein>
<feature type="compositionally biased region" description="Polar residues" evidence="1">
    <location>
        <begin position="36"/>
        <end position="51"/>
    </location>
</feature>
<sequence length="464" mass="51750">MTRRGSINRGIVGHYRRSESISTGSRTPLSPVRLNRTPNGPKSSPAASSFFTEQGNTSFGDIFTAVLGSKLARQPLPKSPQKKIEIPNLPKSKSASAFIDKKSSYQTFLEPSTFLCRTREDRERQLDTRCLRIIRKLNCYLEYQEIVRRFASGEEEIEGTGKPVAECVSKVRLRSSCGVRAYLMKYLKLKEPRQSLTVSQATLLSGDSTPDQSLSKESNGSPTRIDHRRTAKNNMTIEQFSEMEESFTMGCSGQTVNGGSSGSAGAQPVTASGNLPPETLLRRLARSISTRLTYKRCLLENSTQRLEELKKETEVVRSVLRKVVTDALPQMRSDADVCYFHIPPNDSTTSPKEIEVEMKVCQVASPISHPYHRHQRNTLTNHNSIPDISATISVSSNLLPRFDRLLSSQAAALELICQLTRRLYCLDRKIAECLAKTTAPEDKKCEDVKELNEIDAVLVSTNEN</sequence>
<reference evidence="3 5" key="3">
    <citation type="submission" date="2019-07" db="EMBL/GenBank/DDBJ databases">
        <authorList>
            <person name="Jastrzebski P J."/>
            <person name="Paukszto L."/>
            <person name="Jastrzebski P J."/>
        </authorList>
    </citation>
    <scope>NUCLEOTIDE SEQUENCE [LARGE SCALE GENOMIC DNA]</scope>
    <source>
        <strain evidence="3 5">WMS-il1</strain>
    </source>
</reference>
<dbReference type="AlphaFoldDB" id="A0A0R3SV06"/>
<feature type="region of interest" description="Disordered" evidence="1">
    <location>
        <begin position="256"/>
        <end position="275"/>
    </location>
</feature>
<dbReference type="WBParaSite" id="HDID_0000937201-mRNA-1">
    <property type="protein sequence ID" value="HDID_0000937201-mRNA-1"/>
    <property type="gene ID" value="HDID_0000937201"/>
</dbReference>
<reference evidence="2 4" key="2">
    <citation type="submission" date="2018-11" db="EMBL/GenBank/DDBJ databases">
        <authorList>
            <consortium name="Pathogen Informatics"/>
        </authorList>
    </citation>
    <scope>NUCLEOTIDE SEQUENCE [LARGE SCALE GENOMIC DNA]</scope>
</reference>
<dbReference type="EMBL" id="CABIJS010000333">
    <property type="protein sequence ID" value="VUZ49427.1"/>
    <property type="molecule type" value="Genomic_DNA"/>
</dbReference>
<dbReference type="Proteomes" id="UP000321570">
    <property type="component" value="Unassembled WGS sequence"/>
</dbReference>
<proteinExistence type="predicted"/>
<feature type="region of interest" description="Disordered" evidence="1">
    <location>
        <begin position="203"/>
        <end position="230"/>
    </location>
</feature>
<keyword evidence="5" id="KW-1185">Reference proteome</keyword>
<evidence type="ECO:0000256" key="1">
    <source>
        <dbReference type="SAM" id="MobiDB-lite"/>
    </source>
</evidence>
<evidence type="ECO:0000313" key="2">
    <source>
        <dbReference type="EMBL" id="VDL61688.1"/>
    </source>
</evidence>
<reference evidence="6" key="1">
    <citation type="submission" date="2016-04" db="UniProtKB">
        <authorList>
            <consortium name="WormBaseParasite"/>
        </authorList>
    </citation>
    <scope>IDENTIFICATION</scope>
</reference>
<feature type="compositionally biased region" description="Polar residues" evidence="1">
    <location>
        <begin position="203"/>
        <end position="222"/>
    </location>
</feature>
<evidence type="ECO:0000313" key="6">
    <source>
        <dbReference type="WBParaSite" id="HDID_0000937201-mRNA-1"/>
    </source>
</evidence>
<organism evidence="6">
    <name type="scientific">Hymenolepis diminuta</name>
    <name type="common">Rat tapeworm</name>
    <dbReference type="NCBI Taxonomy" id="6216"/>
    <lineage>
        <taxon>Eukaryota</taxon>
        <taxon>Metazoa</taxon>
        <taxon>Spiralia</taxon>
        <taxon>Lophotrochozoa</taxon>
        <taxon>Platyhelminthes</taxon>
        <taxon>Cestoda</taxon>
        <taxon>Eucestoda</taxon>
        <taxon>Cyclophyllidea</taxon>
        <taxon>Hymenolepididae</taxon>
        <taxon>Hymenolepis</taxon>
    </lineage>
</organism>